<feature type="domain" description="UvrD-like helicase C-terminal" evidence="11">
    <location>
        <begin position="294"/>
        <end position="596"/>
    </location>
</feature>
<gene>
    <name evidence="12" type="ORF">LAME_0F06700G</name>
</gene>
<keyword evidence="13" id="KW-1185">Reference proteome</keyword>
<dbReference type="GO" id="GO:0016787">
    <property type="term" value="F:hydrolase activity"/>
    <property type="evidence" value="ECO:0007669"/>
    <property type="project" value="UniProtKB-UniRule"/>
</dbReference>
<dbReference type="InterPro" id="IPR000212">
    <property type="entry name" value="DNA_helicase_UvrD/REP"/>
</dbReference>
<evidence type="ECO:0000259" key="11">
    <source>
        <dbReference type="PROSITE" id="PS51217"/>
    </source>
</evidence>
<dbReference type="GO" id="GO:0003677">
    <property type="term" value="F:DNA binding"/>
    <property type="evidence" value="ECO:0007669"/>
    <property type="project" value="InterPro"/>
</dbReference>
<name>A0A1G4JTK6_9SACH</name>
<evidence type="ECO:0000256" key="1">
    <source>
        <dbReference type="ARBA" id="ARBA00022741"/>
    </source>
</evidence>
<keyword evidence="2 9" id="KW-0378">Hydrolase</keyword>
<keyword evidence="4 9" id="KW-0067">ATP-binding</keyword>
<dbReference type="AlphaFoldDB" id="A0A1G4JTK6"/>
<dbReference type="PROSITE" id="PS51198">
    <property type="entry name" value="UVRD_HELICASE_ATP_BIND"/>
    <property type="match status" value="1"/>
</dbReference>
<evidence type="ECO:0000256" key="9">
    <source>
        <dbReference type="PROSITE-ProRule" id="PRU00560"/>
    </source>
</evidence>
<keyword evidence="3 9" id="KW-0347">Helicase</keyword>
<dbReference type="Pfam" id="PF00580">
    <property type="entry name" value="UvrD-helicase"/>
    <property type="match status" value="1"/>
</dbReference>
<feature type="domain" description="UvrD-like helicase ATP-binding" evidence="10">
    <location>
        <begin position="5"/>
        <end position="293"/>
    </location>
</feature>
<dbReference type="EMBL" id="LT598477">
    <property type="protein sequence ID" value="SCU94243.1"/>
    <property type="molecule type" value="Genomic_DNA"/>
</dbReference>
<dbReference type="GO" id="GO:0005524">
    <property type="term" value="F:ATP binding"/>
    <property type="evidence" value="ECO:0007669"/>
    <property type="project" value="UniProtKB-UniRule"/>
</dbReference>
<dbReference type="InterPro" id="IPR014016">
    <property type="entry name" value="UvrD-like_ATP-bd"/>
</dbReference>
<evidence type="ECO:0000313" key="12">
    <source>
        <dbReference type="EMBL" id="SCU94243.1"/>
    </source>
</evidence>
<keyword evidence="1 9" id="KW-0547">Nucleotide-binding</keyword>
<dbReference type="PROSITE" id="PS51217">
    <property type="entry name" value="UVRD_HELICASE_CTER"/>
    <property type="match status" value="1"/>
</dbReference>
<evidence type="ECO:0000256" key="2">
    <source>
        <dbReference type="ARBA" id="ARBA00022801"/>
    </source>
</evidence>
<evidence type="ECO:0000256" key="5">
    <source>
        <dbReference type="ARBA" id="ARBA00023235"/>
    </source>
</evidence>
<dbReference type="GO" id="GO:0043138">
    <property type="term" value="F:3'-5' DNA helicase activity"/>
    <property type="evidence" value="ECO:0007669"/>
    <property type="project" value="UniProtKB-EC"/>
</dbReference>
<dbReference type="OrthoDB" id="1470711at2759"/>
<evidence type="ECO:0000256" key="3">
    <source>
        <dbReference type="ARBA" id="ARBA00022806"/>
    </source>
</evidence>
<dbReference type="GO" id="GO:0000725">
    <property type="term" value="P:recombinational repair"/>
    <property type="evidence" value="ECO:0007669"/>
    <property type="project" value="TreeGrafter"/>
</dbReference>
<proteinExistence type="predicted"/>
<dbReference type="Pfam" id="PF13361">
    <property type="entry name" value="UvrD_C"/>
    <property type="match status" value="1"/>
</dbReference>
<evidence type="ECO:0000256" key="4">
    <source>
        <dbReference type="ARBA" id="ARBA00022840"/>
    </source>
</evidence>
<feature type="binding site" evidence="9">
    <location>
        <begin position="26"/>
        <end position="33"/>
    </location>
    <ligand>
        <name>ATP</name>
        <dbReference type="ChEBI" id="CHEBI:30616"/>
    </ligand>
</feature>
<dbReference type="GO" id="GO:0005634">
    <property type="term" value="C:nucleus"/>
    <property type="evidence" value="ECO:0007669"/>
    <property type="project" value="TreeGrafter"/>
</dbReference>
<dbReference type="EC" id="5.6.2.4" evidence="7"/>
<reference evidence="13" key="1">
    <citation type="submission" date="2016-03" db="EMBL/GenBank/DDBJ databases">
        <authorList>
            <person name="Devillers Hugo."/>
        </authorList>
    </citation>
    <scope>NUCLEOTIDE SEQUENCE [LARGE SCALE GENOMIC DNA]</scope>
</reference>
<comment type="catalytic activity">
    <reaction evidence="8">
        <text>ATP + H2O = ADP + phosphate + H(+)</text>
        <dbReference type="Rhea" id="RHEA:13065"/>
        <dbReference type="ChEBI" id="CHEBI:15377"/>
        <dbReference type="ChEBI" id="CHEBI:15378"/>
        <dbReference type="ChEBI" id="CHEBI:30616"/>
        <dbReference type="ChEBI" id="CHEBI:43474"/>
        <dbReference type="ChEBI" id="CHEBI:456216"/>
        <dbReference type="EC" id="5.6.2.4"/>
    </reaction>
</comment>
<evidence type="ECO:0000256" key="7">
    <source>
        <dbReference type="ARBA" id="ARBA00034808"/>
    </source>
</evidence>
<dbReference type="Gene3D" id="1.10.486.10">
    <property type="entry name" value="PCRA, domain 4"/>
    <property type="match status" value="1"/>
</dbReference>
<dbReference type="InterPro" id="IPR014017">
    <property type="entry name" value="DNA_helicase_UvrD-like_C"/>
</dbReference>
<evidence type="ECO:0000256" key="8">
    <source>
        <dbReference type="ARBA" id="ARBA00048988"/>
    </source>
</evidence>
<dbReference type="Proteomes" id="UP000191144">
    <property type="component" value="Chromosome F"/>
</dbReference>
<dbReference type="Gene3D" id="3.40.50.300">
    <property type="entry name" value="P-loop containing nucleotide triphosphate hydrolases"/>
    <property type="match status" value="2"/>
</dbReference>
<evidence type="ECO:0000259" key="10">
    <source>
        <dbReference type="PROSITE" id="PS51198"/>
    </source>
</evidence>
<comment type="catalytic activity">
    <reaction evidence="6">
        <text>Couples ATP hydrolysis with the unwinding of duplex DNA by translocating in the 3'-5' direction.</text>
        <dbReference type="EC" id="5.6.2.4"/>
    </reaction>
</comment>
<sequence>MIEPTPSQKEVINSEYAAGTTIKVIAGPGSGKTLTLMLKVRELITSGTLKPDEVLILSLTNKAVDNAVHKLLDVFQENEPCEVQTSTADIVTQINVSTIHGLANRVVVENEGLINIIEENGWRGLLKLIPPDILKNFGRSKSGTALTPRMFERLFREYQVGGKNRVQDSTMERIISIMRGSKVVTNDELIVLAAKYLDLARNSSKPESSASFTQDLLEKYKVVVVDEFQDLFPSLLPFLEIVARGKQLILFGDPHQSIYGFLGDNKILMQSLEESRSTRAQETYYLFDNFRSTPEISQLSSALIKENDKSVGQAYYSKLPMSLQCQAIKAADSIEELEIVVREVCRVVSHSARFSDIAILTRTNAQLNFVAEYLGSYGIPVEKLTAQPDWMSDKTVKFLSDLLKLCVLVSKEQGASGEANHLAYYPSDFSVIVTLGASKGVSNQALQALFAEAKASKVSLWDVLAQGRLTSVSTANKNKIRNYVKHVVTLMEQLELDADPEPVSLIATLADTASKLGFVSEGIKSAEAIDASKCHISEWLKALKGCIQLKPENVPYTEWILETQFDQIQAANQFSDSSQDRGIGSVKLSTIHSSKGLEFPIVFLLGSSDSTFPIEKNALYVGITRARNILYLSNVSNKLLPAQPLCGENIPWNAGMWKYYRKDLKRPCVTNFVTSSNNFNFLSKRYGLASPVRSISTFAVRASHSLRYVIR</sequence>
<evidence type="ECO:0000256" key="6">
    <source>
        <dbReference type="ARBA" id="ARBA00034617"/>
    </source>
</evidence>
<dbReference type="InterPro" id="IPR027417">
    <property type="entry name" value="P-loop_NTPase"/>
</dbReference>
<organism evidence="12 13">
    <name type="scientific">Lachancea meyersii CBS 8951</name>
    <dbReference type="NCBI Taxonomy" id="1266667"/>
    <lineage>
        <taxon>Eukaryota</taxon>
        <taxon>Fungi</taxon>
        <taxon>Dikarya</taxon>
        <taxon>Ascomycota</taxon>
        <taxon>Saccharomycotina</taxon>
        <taxon>Saccharomycetes</taxon>
        <taxon>Saccharomycetales</taxon>
        <taxon>Saccharomycetaceae</taxon>
        <taxon>Lachancea</taxon>
    </lineage>
</organism>
<keyword evidence="5" id="KW-0413">Isomerase</keyword>
<dbReference type="SUPFAM" id="SSF52540">
    <property type="entry name" value="P-loop containing nucleoside triphosphate hydrolases"/>
    <property type="match status" value="1"/>
</dbReference>
<accession>A0A1G4JTK6</accession>
<dbReference type="PANTHER" id="PTHR11070">
    <property type="entry name" value="UVRD / RECB / PCRA DNA HELICASE FAMILY MEMBER"/>
    <property type="match status" value="1"/>
</dbReference>
<evidence type="ECO:0000313" key="13">
    <source>
        <dbReference type="Proteomes" id="UP000191144"/>
    </source>
</evidence>
<protein>
    <recommendedName>
        <fullName evidence="7">DNA 3'-5' helicase</fullName>
        <ecNumber evidence="7">5.6.2.4</ecNumber>
    </recommendedName>
</protein>
<dbReference type="PANTHER" id="PTHR11070:SF46">
    <property type="entry name" value="ATP-DEPENDENT DNA HELICASE HMI1, MITOCHONDRIAL"/>
    <property type="match status" value="1"/>
</dbReference>